<accession>A0A6G0XX08</accession>
<dbReference type="PANTHER" id="PTHR39290">
    <property type="entry name" value="C3H1-TYPE DOMAIN-CONTAINING PROTEIN-RELATED"/>
    <property type="match status" value="1"/>
</dbReference>
<dbReference type="EMBL" id="VJMJ01000003">
    <property type="protein sequence ID" value="KAF0744963.1"/>
    <property type="molecule type" value="Genomic_DNA"/>
</dbReference>
<gene>
    <name evidence="2" type="ORF">Ae201684_000549</name>
</gene>
<dbReference type="InterPro" id="IPR029063">
    <property type="entry name" value="SAM-dependent_MTases_sf"/>
</dbReference>
<dbReference type="AlphaFoldDB" id="A0A6G0XX08"/>
<feature type="signal peptide" evidence="1">
    <location>
        <begin position="1"/>
        <end position="20"/>
    </location>
</feature>
<protein>
    <recommendedName>
        <fullName evidence="4">Methyltransferase domain-containing protein</fullName>
    </recommendedName>
</protein>
<organism evidence="2 3">
    <name type="scientific">Aphanomyces euteiches</name>
    <dbReference type="NCBI Taxonomy" id="100861"/>
    <lineage>
        <taxon>Eukaryota</taxon>
        <taxon>Sar</taxon>
        <taxon>Stramenopiles</taxon>
        <taxon>Oomycota</taxon>
        <taxon>Saprolegniomycetes</taxon>
        <taxon>Saprolegniales</taxon>
        <taxon>Verrucalvaceae</taxon>
        <taxon>Aphanomyces</taxon>
    </lineage>
</organism>
<evidence type="ECO:0008006" key="4">
    <source>
        <dbReference type="Google" id="ProtNLM"/>
    </source>
</evidence>
<proteinExistence type="predicted"/>
<evidence type="ECO:0000256" key="1">
    <source>
        <dbReference type="SAM" id="SignalP"/>
    </source>
</evidence>
<name>A0A6G0XX08_9STRA</name>
<evidence type="ECO:0000313" key="2">
    <source>
        <dbReference type="EMBL" id="KAF0744963.1"/>
    </source>
</evidence>
<dbReference type="SUPFAM" id="SSF53335">
    <property type="entry name" value="S-adenosyl-L-methionine-dependent methyltransferases"/>
    <property type="match status" value="1"/>
</dbReference>
<reference evidence="2 3" key="1">
    <citation type="submission" date="2019-07" db="EMBL/GenBank/DDBJ databases">
        <title>Genomics analysis of Aphanomyces spp. identifies a new class of oomycete effector associated with host adaptation.</title>
        <authorList>
            <person name="Gaulin E."/>
        </authorList>
    </citation>
    <scope>NUCLEOTIDE SEQUENCE [LARGE SCALE GENOMIC DNA]</scope>
    <source>
        <strain evidence="2 3">ATCC 201684</strain>
    </source>
</reference>
<dbReference type="Proteomes" id="UP000481153">
    <property type="component" value="Unassembled WGS sequence"/>
</dbReference>
<keyword evidence="1" id="KW-0732">Signal</keyword>
<dbReference type="PANTHER" id="PTHR39290:SF6">
    <property type="entry name" value="S-ADENOSYL-L-METHIONINE-DEPENDENT METHYLTRANSFERASES SUPERFAMILY PROTEIN"/>
    <property type="match status" value="1"/>
</dbReference>
<dbReference type="VEuPathDB" id="FungiDB:AeMF1_017597"/>
<sequence>MHRRLSLKALGAASAISIQAVQWPAQCERPAPVHSEKVPVTTHDEQPSTSWLSFQPFRNWWAGSGANADTKHFEAFQNNPSISKTGLMSWPSMQRGLQARANDEVALLNLTKEFQEVAKANDRAAVEALQTRLADLVYGPGITRAMRNKHVEQYGCVKYTDEVLLAIAEVAQGRGVVELGAGHGQWAKQLAEAFSVDIIAFDNMASLPLRGQVKPNPAFSQNVIKGDESVLLHRPDLRGRVLLLIFPDPGSMASRCLSNYTDSSAKNDTLVYVGEGRGGANADDKFFDMLETSGEWTLERTLPLEPFGTKGFERFFIFRRCSKPQ</sequence>
<comment type="caution">
    <text evidence="2">The sequence shown here is derived from an EMBL/GenBank/DDBJ whole genome shotgun (WGS) entry which is preliminary data.</text>
</comment>
<keyword evidence="3" id="KW-1185">Reference proteome</keyword>
<evidence type="ECO:0000313" key="3">
    <source>
        <dbReference type="Proteomes" id="UP000481153"/>
    </source>
</evidence>
<feature type="chain" id="PRO_5026210976" description="Methyltransferase domain-containing protein" evidence="1">
    <location>
        <begin position="21"/>
        <end position="325"/>
    </location>
</feature>